<gene>
    <name evidence="5" type="ORF">K493DRAFT_312462</name>
</gene>
<sequence>MTGYQYFHGDYTTIYFFFPSFKLTSASGLVIAYACTALMCFGERSCSYFLETYQYSASFRIRDVLIKSSGYLLATILRYLIMLLIMSYHSGIFIITVLSLSLGQCVIEYIKASNTTHLPIPSSDNSHYSLPSGTDNFPEYNKNMSIDA</sequence>
<dbReference type="Proteomes" id="UP000193498">
    <property type="component" value="Unassembled WGS sequence"/>
</dbReference>
<keyword evidence="4" id="KW-0813">Transport</keyword>
<keyword evidence="4" id="KW-0187">Copper transport</keyword>
<dbReference type="GO" id="GO:0005375">
    <property type="term" value="F:copper ion transmembrane transporter activity"/>
    <property type="evidence" value="ECO:0007669"/>
    <property type="project" value="UniProtKB-UniRule"/>
</dbReference>
<feature type="transmembrane region" description="Helical" evidence="4">
    <location>
        <begin position="20"/>
        <end position="43"/>
    </location>
</feature>
<proteinExistence type="inferred from homology"/>
<dbReference type="GO" id="GO:0016020">
    <property type="term" value="C:membrane"/>
    <property type="evidence" value="ECO:0007669"/>
    <property type="project" value="UniProtKB-SubCell"/>
</dbReference>
<dbReference type="OrthoDB" id="73901at2759"/>
<accession>A0A1Y1YUA5</accession>
<feature type="transmembrane region" description="Helical" evidence="4">
    <location>
        <begin position="91"/>
        <end position="110"/>
    </location>
</feature>
<comment type="similarity">
    <text evidence="4">Belongs to the copper transporter (Ctr) (TC 1.A.56) family. SLC31A subfamily.</text>
</comment>
<dbReference type="InterPro" id="IPR007274">
    <property type="entry name" value="Cop_transporter"/>
</dbReference>
<name>A0A1Y1YUA5_9FUNG</name>
<keyword evidence="3 4" id="KW-0472">Membrane</keyword>
<keyword evidence="4" id="KW-0186">Copper</keyword>
<evidence type="ECO:0000256" key="3">
    <source>
        <dbReference type="ARBA" id="ARBA00023136"/>
    </source>
</evidence>
<dbReference type="AlphaFoldDB" id="A0A1Y1YUA5"/>
<keyword evidence="6" id="KW-1185">Reference proteome</keyword>
<dbReference type="Pfam" id="PF04145">
    <property type="entry name" value="Ctr"/>
    <property type="match status" value="1"/>
</dbReference>
<protein>
    <recommendedName>
        <fullName evidence="4">Copper transport protein</fullName>
    </recommendedName>
</protein>
<dbReference type="InParanoid" id="A0A1Y1YUA5"/>
<evidence type="ECO:0000256" key="1">
    <source>
        <dbReference type="ARBA" id="ARBA00022692"/>
    </source>
</evidence>
<dbReference type="EMBL" id="MCFE01000070">
    <property type="protein sequence ID" value="ORY01414.1"/>
    <property type="molecule type" value="Genomic_DNA"/>
</dbReference>
<keyword evidence="1 4" id="KW-0812">Transmembrane</keyword>
<keyword evidence="4" id="KW-0406">Ion transport</keyword>
<comment type="caution">
    <text evidence="5">The sequence shown here is derived from an EMBL/GenBank/DDBJ whole genome shotgun (WGS) entry which is preliminary data.</text>
</comment>
<evidence type="ECO:0000313" key="5">
    <source>
        <dbReference type="EMBL" id="ORY01414.1"/>
    </source>
</evidence>
<evidence type="ECO:0000256" key="2">
    <source>
        <dbReference type="ARBA" id="ARBA00022989"/>
    </source>
</evidence>
<comment type="subcellular location">
    <subcellularLocation>
        <location evidence="4">Membrane</location>
        <topology evidence="4">Multi-pass membrane protein</topology>
    </subcellularLocation>
</comment>
<evidence type="ECO:0000256" key="4">
    <source>
        <dbReference type="RuleBase" id="RU367022"/>
    </source>
</evidence>
<evidence type="ECO:0000313" key="6">
    <source>
        <dbReference type="Proteomes" id="UP000193498"/>
    </source>
</evidence>
<reference evidence="5 6" key="1">
    <citation type="submission" date="2016-07" db="EMBL/GenBank/DDBJ databases">
        <title>Pervasive Adenine N6-methylation of Active Genes in Fungi.</title>
        <authorList>
            <consortium name="DOE Joint Genome Institute"/>
            <person name="Mondo S.J."/>
            <person name="Dannebaum R.O."/>
            <person name="Kuo R.C."/>
            <person name="Labutti K."/>
            <person name="Haridas S."/>
            <person name="Kuo A."/>
            <person name="Salamov A."/>
            <person name="Ahrendt S.R."/>
            <person name="Lipzen A."/>
            <person name="Sullivan W."/>
            <person name="Andreopoulos W.B."/>
            <person name="Clum A."/>
            <person name="Lindquist E."/>
            <person name="Daum C."/>
            <person name="Ramamoorthy G.K."/>
            <person name="Gryganskyi A."/>
            <person name="Culley D."/>
            <person name="Magnuson J.K."/>
            <person name="James T.Y."/>
            <person name="O'Malley M.A."/>
            <person name="Stajich J.E."/>
            <person name="Spatafora J.W."/>
            <person name="Visel A."/>
            <person name="Grigoriev I.V."/>
        </authorList>
    </citation>
    <scope>NUCLEOTIDE SEQUENCE [LARGE SCALE GENOMIC DNA]</scope>
    <source>
        <strain evidence="5 6">CBS 931.73</strain>
    </source>
</reference>
<keyword evidence="2 4" id="KW-1133">Transmembrane helix</keyword>
<organism evidence="5 6">
    <name type="scientific">Basidiobolus meristosporus CBS 931.73</name>
    <dbReference type="NCBI Taxonomy" id="1314790"/>
    <lineage>
        <taxon>Eukaryota</taxon>
        <taxon>Fungi</taxon>
        <taxon>Fungi incertae sedis</taxon>
        <taxon>Zoopagomycota</taxon>
        <taxon>Entomophthoromycotina</taxon>
        <taxon>Basidiobolomycetes</taxon>
        <taxon>Basidiobolales</taxon>
        <taxon>Basidiobolaceae</taxon>
        <taxon>Basidiobolus</taxon>
    </lineage>
</organism>